<dbReference type="GeneID" id="25904524"/>
<feature type="region of interest" description="Disordered" evidence="1">
    <location>
        <begin position="1"/>
        <end position="54"/>
    </location>
</feature>
<organism evidence="2 3">
    <name type="scientific">Sphaeroforma arctica JP610</name>
    <dbReference type="NCBI Taxonomy" id="667725"/>
    <lineage>
        <taxon>Eukaryota</taxon>
        <taxon>Ichthyosporea</taxon>
        <taxon>Ichthyophonida</taxon>
        <taxon>Sphaeroforma</taxon>
    </lineage>
</organism>
<dbReference type="EMBL" id="KQ241812">
    <property type="protein sequence ID" value="KNC83742.1"/>
    <property type="molecule type" value="Genomic_DNA"/>
</dbReference>
<dbReference type="OrthoDB" id="18302at2759"/>
<proteinExistence type="predicted"/>
<name>A0A0L0G3Q7_9EUKA</name>
<dbReference type="RefSeq" id="XP_014157644.1">
    <property type="nucleotide sequence ID" value="XM_014302169.1"/>
</dbReference>
<keyword evidence="3" id="KW-1185">Reference proteome</keyword>
<accession>A0A0L0G3Q7</accession>
<dbReference type="Proteomes" id="UP000054560">
    <property type="component" value="Unassembled WGS sequence"/>
</dbReference>
<reference evidence="2 3" key="1">
    <citation type="submission" date="2011-02" db="EMBL/GenBank/DDBJ databases">
        <title>The Genome Sequence of Sphaeroforma arctica JP610.</title>
        <authorList>
            <consortium name="The Broad Institute Genome Sequencing Platform"/>
            <person name="Russ C."/>
            <person name="Cuomo C."/>
            <person name="Young S.K."/>
            <person name="Zeng Q."/>
            <person name="Gargeya S."/>
            <person name="Alvarado L."/>
            <person name="Berlin A."/>
            <person name="Chapman S.B."/>
            <person name="Chen Z."/>
            <person name="Freedman E."/>
            <person name="Gellesch M."/>
            <person name="Goldberg J."/>
            <person name="Griggs A."/>
            <person name="Gujja S."/>
            <person name="Heilman E."/>
            <person name="Heiman D."/>
            <person name="Howarth C."/>
            <person name="Mehta T."/>
            <person name="Neiman D."/>
            <person name="Pearson M."/>
            <person name="Roberts A."/>
            <person name="Saif S."/>
            <person name="Shea T."/>
            <person name="Shenoy N."/>
            <person name="Sisk P."/>
            <person name="Stolte C."/>
            <person name="Sykes S."/>
            <person name="White J."/>
            <person name="Yandava C."/>
            <person name="Burger G."/>
            <person name="Gray M.W."/>
            <person name="Holland P.W.H."/>
            <person name="King N."/>
            <person name="Lang F.B.F."/>
            <person name="Roger A.J."/>
            <person name="Ruiz-Trillo I."/>
            <person name="Haas B."/>
            <person name="Nusbaum C."/>
            <person name="Birren B."/>
        </authorList>
    </citation>
    <scope>NUCLEOTIDE SEQUENCE [LARGE SCALE GENOMIC DNA]</scope>
    <source>
        <strain evidence="2 3">JP610</strain>
    </source>
</reference>
<protein>
    <submittedName>
        <fullName evidence="2">Uncharacterized protein</fullName>
    </submittedName>
</protein>
<gene>
    <name evidence="2" type="ORF">SARC_04020</name>
</gene>
<evidence type="ECO:0000313" key="2">
    <source>
        <dbReference type="EMBL" id="KNC83742.1"/>
    </source>
</evidence>
<feature type="compositionally biased region" description="Polar residues" evidence="1">
    <location>
        <begin position="1"/>
        <end position="14"/>
    </location>
</feature>
<sequence>MSSLPTPGFTSPPTSDDDLLDIPIAHPHARNSTLHVGTPDDAHSRTHSAHVRKRKQKLVVFEDEMEGSDAQASSMTSSIRRLSVNSAEIVLQVDPFMQGGAPLRRTHSNERPKVVEKYVAIQSLRSPTVLSAQALVRSNEGEYGRMLENPVTMESVVFENVLHAHKDDEDDAWEQHETEEPSINMEDQSILQEVFYFDYGVVVMWGLNSEQQRAELDMLHAFQSDSLDKDSQNALAFDIVVDPKVAQRVADGVIFMHDMEVHLHRASVCLCACMFLCV</sequence>
<evidence type="ECO:0000256" key="1">
    <source>
        <dbReference type="SAM" id="MobiDB-lite"/>
    </source>
</evidence>
<dbReference type="AlphaFoldDB" id="A0A0L0G3Q7"/>
<feature type="compositionally biased region" description="Basic residues" evidence="1">
    <location>
        <begin position="45"/>
        <end position="54"/>
    </location>
</feature>
<evidence type="ECO:0000313" key="3">
    <source>
        <dbReference type="Proteomes" id="UP000054560"/>
    </source>
</evidence>